<dbReference type="SUPFAM" id="SSF52540">
    <property type="entry name" value="P-loop containing nucleoside triphosphate hydrolases"/>
    <property type="match status" value="1"/>
</dbReference>
<dbReference type="PANTHER" id="PTHR24220:SF612">
    <property type="entry name" value="FE(3+) IONS IMPORT ATP-BINDING PROTEIN FBPC"/>
    <property type="match status" value="1"/>
</dbReference>
<keyword evidence="5" id="KW-1185">Reference proteome</keyword>
<proteinExistence type="predicted"/>
<sequence>MTSEPTGGRPAGGLAVEARGLSVRGPRGWVFRDVDLEVPAGGLAAVAGAAGSGRTCLLLALGGRMKPAAGTVLLGGRRRGPDEMRRRTALGVMAGVNELDPALTVREHVSEALDLRAGPLSRWRGREARIRRALERVDLDVAPRTLAADLAPEQAVLLGAALALVGEPDLLLLDDVDESLPVERQRELWRRLHALAGSGVTIVAACHDAAPAEGLAQVVPLARAREEALR</sequence>
<dbReference type="InterPro" id="IPR015854">
    <property type="entry name" value="ABC_transpr_LolD-like"/>
</dbReference>
<dbReference type="PROSITE" id="PS50893">
    <property type="entry name" value="ABC_TRANSPORTER_2"/>
    <property type="match status" value="1"/>
</dbReference>
<reference evidence="5" key="1">
    <citation type="journal article" date="2019" name="Int. J. Syst. Evol. Microbiol.">
        <title>The Global Catalogue of Microorganisms (GCM) 10K type strain sequencing project: providing services to taxonomists for standard genome sequencing and annotation.</title>
        <authorList>
            <consortium name="The Broad Institute Genomics Platform"/>
            <consortium name="The Broad Institute Genome Sequencing Center for Infectious Disease"/>
            <person name="Wu L."/>
            <person name="Ma J."/>
        </authorList>
    </citation>
    <scope>NUCLEOTIDE SEQUENCE [LARGE SCALE GENOMIC DNA]</scope>
    <source>
        <strain evidence="5">JCM 17316</strain>
    </source>
</reference>
<dbReference type="Gene3D" id="3.40.50.300">
    <property type="entry name" value="P-loop containing nucleotide triphosphate hydrolases"/>
    <property type="match status" value="1"/>
</dbReference>
<evidence type="ECO:0000313" key="5">
    <source>
        <dbReference type="Proteomes" id="UP001500266"/>
    </source>
</evidence>
<comment type="caution">
    <text evidence="4">The sequence shown here is derived from an EMBL/GenBank/DDBJ whole genome shotgun (WGS) entry which is preliminary data.</text>
</comment>
<evidence type="ECO:0000256" key="2">
    <source>
        <dbReference type="ARBA" id="ARBA00022840"/>
    </source>
</evidence>
<evidence type="ECO:0000259" key="3">
    <source>
        <dbReference type="PROSITE" id="PS50893"/>
    </source>
</evidence>
<name>A0ABP7ZAC2_9ACTN</name>
<dbReference type="PANTHER" id="PTHR24220">
    <property type="entry name" value="IMPORT ATP-BINDING PROTEIN"/>
    <property type="match status" value="1"/>
</dbReference>
<keyword evidence="2" id="KW-0067">ATP-binding</keyword>
<dbReference type="Proteomes" id="UP001500266">
    <property type="component" value="Unassembled WGS sequence"/>
</dbReference>
<dbReference type="InterPro" id="IPR003439">
    <property type="entry name" value="ABC_transporter-like_ATP-bd"/>
</dbReference>
<protein>
    <recommendedName>
        <fullName evidence="3">ABC transporter domain-containing protein</fullName>
    </recommendedName>
</protein>
<organism evidence="4 5">
    <name type="scientific">Actinomadura keratinilytica</name>
    <dbReference type="NCBI Taxonomy" id="547461"/>
    <lineage>
        <taxon>Bacteria</taxon>
        <taxon>Bacillati</taxon>
        <taxon>Actinomycetota</taxon>
        <taxon>Actinomycetes</taxon>
        <taxon>Streptosporangiales</taxon>
        <taxon>Thermomonosporaceae</taxon>
        <taxon>Actinomadura</taxon>
    </lineage>
</organism>
<dbReference type="RefSeq" id="WP_345023886.1">
    <property type="nucleotide sequence ID" value="NZ_BAABDO010000093.1"/>
</dbReference>
<accession>A0ABP7ZAC2</accession>
<dbReference type="EMBL" id="BAABDO010000093">
    <property type="protein sequence ID" value="GAA4151426.1"/>
    <property type="molecule type" value="Genomic_DNA"/>
</dbReference>
<keyword evidence="1" id="KW-0547">Nucleotide-binding</keyword>
<dbReference type="InterPro" id="IPR027417">
    <property type="entry name" value="P-loop_NTPase"/>
</dbReference>
<feature type="domain" description="ABC transporter" evidence="3">
    <location>
        <begin position="16"/>
        <end position="228"/>
    </location>
</feature>
<dbReference type="InterPro" id="IPR003593">
    <property type="entry name" value="AAA+_ATPase"/>
</dbReference>
<evidence type="ECO:0000313" key="4">
    <source>
        <dbReference type="EMBL" id="GAA4151426.1"/>
    </source>
</evidence>
<gene>
    <name evidence="4" type="ORF">GCM10022416_48580</name>
</gene>
<evidence type="ECO:0000256" key="1">
    <source>
        <dbReference type="ARBA" id="ARBA00022741"/>
    </source>
</evidence>
<dbReference type="Pfam" id="PF00005">
    <property type="entry name" value="ABC_tran"/>
    <property type="match status" value="1"/>
</dbReference>
<dbReference type="SMART" id="SM00382">
    <property type="entry name" value="AAA"/>
    <property type="match status" value="1"/>
</dbReference>